<feature type="region of interest" description="Disordered" evidence="1">
    <location>
        <begin position="1"/>
        <end position="33"/>
    </location>
</feature>
<feature type="domain" description="CAAX prenyl protease 2/Lysostaphin resistance protein A-like" evidence="3">
    <location>
        <begin position="172"/>
        <end position="287"/>
    </location>
</feature>
<gene>
    <name evidence="4" type="ORF">GCM10011399_03120</name>
</gene>
<keyword evidence="2" id="KW-0812">Transmembrane</keyword>
<dbReference type="RefSeq" id="WP_188672613.1">
    <property type="nucleotide sequence ID" value="NZ_BMGP01000001.1"/>
</dbReference>
<feature type="transmembrane region" description="Helical" evidence="2">
    <location>
        <begin position="168"/>
        <end position="194"/>
    </location>
</feature>
<reference evidence="4 5" key="1">
    <citation type="journal article" date="2014" name="Int. J. Syst. Evol. Microbiol.">
        <title>Complete genome sequence of Corynebacterium casei LMG S-19264T (=DSM 44701T), isolated from a smear-ripened cheese.</title>
        <authorList>
            <consortium name="US DOE Joint Genome Institute (JGI-PGF)"/>
            <person name="Walter F."/>
            <person name="Albersmeier A."/>
            <person name="Kalinowski J."/>
            <person name="Ruckert C."/>
        </authorList>
    </citation>
    <scope>NUCLEOTIDE SEQUENCE [LARGE SCALE GENOMIC DNA]</scope>
    <source>
        <strain evidence="4 5">CGMCC 1.12976</strain>
    </source>
</reference>
<comment type="caution">
    <text evidence="4">The sequence shown here is derived from an EMBL/GenBank/DDBJ whole genome shotgun (WGS) entry which is preliminary data.</text>
</comment>
<proteinExistence type="predicted"/>
<feature type="compositionally biased region" description="Basic and acidic residues" evidence="1">
    <location>
        <begin position="8"/>
        <end position="18"/>
    </location>
</feature>
<dbReference type="Proteomes" id="UP000598775">
    <property type="component" value="Unassembled WGS sequence"/>
</dbReference>
<feature type="transmembrane region" description="Helical" evidence="2">
    <location>
        <begin position="249"/>
        <end position="268"/>
    </location>
</feature>
<feature type="transmembrane region" description="Helical" evidence="2">
    <location>
        <begin position="127"/>
        <end position="148"/>
    </location>
</feature>
<accession>A0A917EVS8</accession>
<evidence type="ECO:0000256" key="2">
    <source>
        <dbReference type="SAM" id="Phobius"/>
    </source>
</evidence>
<dbReference type="GO" id="GO:0080120">
    <property type="term" value="P:CAAX-box protein maturation"/>
    <property type="evidence" value="ECO:0007669"/>
    <property type="project" value="UniProtKB-ARBA"/>
</dbReference>
<dbReference type="AlphaFoldDB" id="A0A917EVS8"/>
<feature type="transmembrane region" description="Helical" evidence="2">
    <location>
        <begin position="86"/>
        <end position="106"/>
    </location>
</feature>
<dbReference type="InterPro" id="IPR003675">
    <property type="entry name" value="Rce1/LyrA-like_dom"/>
</dbReference>
<keyword evidence="2" id="KW-0472">Membrane</keyword>
<feature type="transmembrane region" description="Helical" evidence="2">
    <location>
        <begin position="224"/>
        <end position="243"/>
    </location>
</feature>
<protein>
    <recommendedName>
        <fullName evidence="3">CAAX prenyl protease 2/Lysostaphin resistance protein A-like domain-containing protein</fullName>
    </recommendedName>
</protein>
<evidence type="ECO:0000256" key="1">
    <source>
        <dbReference type="SAM" id="MobiDB-lite"/>
    </source>
</evidence>
<feature type="transmembrane region" description="Helical" evidence="2">
    <location>
        <begin position="58"/>
        <end position="80"/>
    </location>
</feature>
<dbReference type="EMBL" id="BMGP01000001">
    <property type="protein sequence ID" value="GGF12530.1"/>
    <property type="molecule type" value="Genomic_DNA"/>
</dbReference>
<feature type="transmembrane region" description="Helical" evidence="2">
    <location>
        <begin position="275"/>
        <end position="296"/>
    </location>
</feature>
<keyword evidence="2" id="KW-1133">Transmembrane helix</keyword>
<evidence type="ECO:0000313" key="5">
    <source>
        <dbReference type="Proteomes" id="UP000598775"/>
    </source>
</evidence>
<evidence type="ECO:0000313" key="4">
    <source>
        <dbReference type="EMBL" id="GGF12530.1"/>
    </source>
</evidence>
<evidence type="ECO:0000259" key="3">
    <source>
        <dbReference type="Pfam" id="PF02517"/>
    </source>
</evidence>
<organism evidence="4 5">
    <name type="scientific">Subtercola lobariae</name>
    <dbReference type="NCBI Taxonomy" id="1588641"/>
    <lineage>
        <taxon>Bacteria</taxon>
        <taxon>Bacillati</taxon>
        <taxon>Actinomycetota</taxon>
        <taxon>Actinomycetes</taxon>
        <taxon>Micrococcales</taxon>
        <taxon>Microbacteriaceae</taxon>
        <taxon>Subtercola</taxon>
    </lineage>
</organism>
<dbReference type="GO" id="GO:0004175">
    <property type="term" value="F:endopeptidase activity"/>
    <property type="evidence" value="ECO:0007669"/>
    <property type="project" value="UniProtKB-ARBA"/>
</dbReference>
<sequence>MSEMPGEDGEHGQAHDARAGSAPPEGLPQAEAEAGAGAVRHGAAMPGYVVRWGIPSSVVGLVAFVVALAAGVALYIFGVISNSSAAQFVTNVLGYGAMFGVVVLVVRRRGSGSLATDLGLRFRWIDLALGLGAAFAAKAIAVFFAAMAQRLAGDTPVQGNLTLDSDTFWIVLNALLFACLIGPFVEEVFFRGLVLRGIRNRVLRSSPGAVDAAGYAVDAARVRVANTTAIVLSAVVFAALHLYESSSWASALALGGSTLFLGLINARLAVSTGRLGAGIVAHILFNASSVLALLAAS</sequence>
<dbReference type="Pfam" id="PF02517">
    <property type="entry name" value="Rce1-like"/>
    <property type="match status" value="1"/>
</dbReference>
<name>A0A917EVS8_9MICO</name>
<keyword evidence="5" id="KW-1185">Reference proteome</keyword>